<dbReference type="RefSeq" id="WP_229986514.1">
    <property type="nucleotide sequence ID" value="NZ_JAJJML010000002.1"/>
</dbReference>
<evidence type="ECO:0000313" key="4">
    <source>
        <dbReference type="Proteomes" id="UP001107960"/>
    </source>
</evidence>
<feature type="domain" description="Putative zinc-ribbon" evidence="2">
    <location>
        <begin position="4"/>
        <end position="27"/>
    </location>
</feature>
<dbReference type="Pfam" id="PF13248">
    <property type="entry name" value="Zn_ribbon_3"/>
    <property type="match status" value="1"/>
</dbReference>
<evidence type="ECO:0000256" key="1">
    <source>
        <dbReference type="SAM" id="Phobius"/>
    </source>
</evidence>
<keyword evidence="1" id="KW-0812">Transmembrane</keyword>
<reference evidence="3" key="1">
    <citation type="submission" date="2021-11" db="EMBL/GenBank/DDBJ databases">
        <title>Description of novel Chryseobacterium species.</title>
        <authorList>
            <person name="Saticioglu I.B."/>
            <person name="Ay H."/>
            <person name="Altun S."/>
            <person name="Duman M."/>
        </authorList>
    </citation>
    <scope>NUCLEOTIDE SEQUENCE</scope>
    <source>
        <strain evidence="3">C-39</strain>
    </source>
</reference>
<dbReference type="EMBL" id="JAJJML010000002">
    <property type="protein sequence ID" value="MCC9037020.1"/>
    <property type="molecule type" value="Genomic_DNA"/>
</dbReference>
<protein>
    <submittedName>
        <fullName evidence="3">Zinc ribbon domain-containing protein</fullName>
    </submittedName>
</protein>
<feature type="transmembrane region" description="Helical" evidence="1">
    <location>
        <begin position="45"/>
        <end position="68"/>
    </location>
</feature>
<organism evidence="3 4">
    <name type="scientific">Chryseobacterium muglaense</name>
    <dbReference type="NCBI Taxonomy" id="2893752"/>
    <lineage>
        <taxon>Bacteria</taxon>
        <taxon>Pseudomonadati</taxon>
        <taxon>Bacteroidota</taxon>
        <taxon>Flavobacteriia</taxon>
        <taxon>Flavobacteriales</taxon>
        <taxon>Weeksellaceae</taxon>
        <taxon>Chryseobacterium group</taxon>
        <taxon>Chryseobacterium</taxon>
    </lineage>
</organism>
<name>A0A9Q3V0L9_9FLAO</name>
<proteinExistence type="predicted"/>
<dbReference type="AlphaFoldDB" id="A0A9Q3V0L9"/>
<evidence type="ECO:0000259" key="2">
    <source>
        <dbReference type="Pfam" id="PF13248"/>
    </source>
</evidence>
<comment type="caution">
    <text evidence="3">The sequence shown here is derived from an EMBL/GenBank/DDBJ whole genome shotgun (WGS) entry which is preliminary data.</text>
</comment>
<accession>A0A9Q3V0L9</accession>
<keyword evidence="1" id="KW-1133">Transmembrane helix</keyword>
<gene>
    <name evidence="3" type="ORF">LNP80_22675</name>
</gene>
<evidence type="ECO:0000313" key="3">
    <source>
        <dbReference type="EMBL" id="MCC9037020.1"/>
    </source>
</evidence>
<dbReference type="InterPro" id="IPR059113">
    <property type="entry name" value="Znf_ribbon"/>
</dbReference>
<sequence length="86" mass="9219">MALINCPECSKSISDSANNCPYCGYPINPTKVLKPKGQGCFMQTLNAGCLIIVIIFVFALVIGGIATFSKFKKPSKNADSTELKSK</sequence>
<keyword evidence="1" id="KW-0472">Membrane</keyword>
<dbReference type="Proteomes" id="UP001107960">
    <property type="component" value="Unassembled WGS sequence"/>
</dbReference>